<dbReference type="SUPFAM" id="SSF49265">
    <property type="entry name" value="Fibronectin type III"/>
    <property type="match status" value="2"/>
</dbReference>
<dbReference type="CDD" id="cd00063">
    <property type="entry name" value="FN3"/>
    <property type="match status" value="2"/>
</dbReference>
<evidence type="ECO:0000313" key="7">
    <source>
        <dbReference type="Proteomes" id="UP001629059"/>
    </source>
</evidence>
<evidence type="ECO:0000256" key="3">
    <source>
        <dbReference type="ARBA" id="ARBA00023157"/>
    </source>
</evidence>
<keyword evidence="1 4" id="KW-0732">Signal</keyword>
<dbReference type="Proteomes" id="UP001629059">
    <property type="component" value="Unassembled WGS sequence"/>
</dbReference>
<feature type="non-terminal residue" evidence="6">
    <location>
        <position position="583"/>
    </location>
</feature>
<accession>A0ABW8YH79</accession>
<proteinExistence type="predicted"/>
<feature type="domain" description="Fibronectin type-III" evidence="5">
    <location>
        <begin position="440"/>
        <end position="531"/>
    </location>
</feature>
<dbReference type="Gene3D" id="2.60.120.200">
    <property type="match status" value="1"/>
</dbReference>
<dbReference type="Pfam" id="PF13385">
    <property type="entry name" value="Laminin_G_3"/>
    <property type="match status" value="1"/>
</dbReference>
<dbReference type="PANTHER" id="PTHR46708">
    <property type="entry name" value="TENASCIN"/>
    <property type="match status" value="1"/>
</dbReference>
<evidence type="ECO:0000259" key="5">
    <source>
        <dbReference type="PROSITE" id="PS50853"/>
    </source>
</evidence>
<evidence type="ECO:0000256" key="1">
    <source>
        <dbReference type="ARBA" id="ARBA00022729"/>
    </source>
</evidence>
<dbReference type="InterPro" id="IPR006558">
    <property type="entry name" value="LamG-like"/>
</dbReference>
<dbReference type="RefSeq" id="WP_408076223.1">
    <property type="nucleotide sequence ID" value="NZ_JBELQB010000019.1"/>
</dbReference>
<keyword evidence="3" id="KW-1015">Disulfide bond</keyword>
<evidence type="ECO:0000313" key="6">
    <source>
        <dbReference type="EMBL" id="MFL9839275.1"/>
    </source>
</evidence>
<evidence type="ECO:0000256" key="2">
    <source>
        <dbReference type="ARBA" id="ARBA00022737"/>
    </source>
</evidence>
<dbReference type="InterPro" id="IPR013783">
    <property type="entry name" value="Ig-like_fold"/>
</dbReference>
<dbReference type="SUPFAM" id="SSF49899">
    <property type="entry name" value="Concanavalin A-like lectins/glucanases"/>
    <property type="match status" value="1"/>
</dbReference>
<protein>
    <submittedName>
        <fullName evidence="6">LamG-like jellyroll fold domain-containing protein</fullName>
    </submittedName>
</protein>
<dbReference type="InterPro" id="IPR013320">
    <property type="entry name" value="ConA-like_dom_sf"/>
</dbReference>
<feature type="domain" description="Fibronectin type-III" evidence="5">
    <location>
        <begin position="344"/>
        <end position="435"/>
    </location>
</feature>
<organism evidence="6 7">
    <name type="scientific">Flavobacterium rhizophilum</name>
    <dbReference type="NCBI Taxonomy" id="3163296"/>
    <lineage>
        <taxon>Bacteria</taxon>
        <taxon>Pseudomonadati</taxon>
        <taxon>Bacteroidota</taxon>
        <taxon>Flavobacteriia</taxon>
        <taxon>Flavobacteriales</taxon>
        <taxon>Flavobacteriaceae</taxon>
        <taxon>Flavobacterium</taxon>
    </lineage>
</organism>
<comment type="caution">
    <text evidence="6">The sequence shown here is derived from an EMBL/GenBank/DDBJ whole genome shotgun (WGS) entry which is preliminary data.</text>
</comment>
<dbReference type="SMART" id="SM00060">
    <property type="entry name" value="FN3"/>
    <property type="match status" value="2"/>
</dbReference>
<name>A0ABW8YH79_9FLAO</name>
<dbReference type="InterPro" id="IPR003961">
    <property type="entry name" value="FN3_dom"/>
</dbReference>
<gene>
    <name evidence="6" type="ORF">ABS768_17340</name>
</gene>
<dbReference type="PANTHER" id="PTHR46708:SF2">
    <property type="entry name" value="FIBRONECTIN TYPE-III DOMAIN-CONTAINING PROTEIN"/>
    <property type="match status" value="1"/>
</dbReference>
<feature type="chain" id="PRO_5047543285" evidence="4">
    <location>
        <begin position="30"/>
        <end position="583"/>
    </location>
</feature>
<feature type="signal peptide" evidence="4">
    <location>
        <begin position="1"/>
        <end position="29"/>
    </location>
</feature>
<keyword evidence="2" id="KW-0677">Repeat</keyword>
<sequence length="583" mass="62479">MNRKILNAARLLKGSLFTFLLMSSFSAEAQNNALYFDGVNDYIQTDYAGISGNGARTVEAWIKTDKNSLPANQGGDGQSVIVDWGSLGTGTRFTFNILFNNAIRLEAQGNGISGNIAVNDNLWHHVAVVYNPTATNKVKLYVDGVLDVEGNLTVSVFTGSATDVRIGGRIDSTNYYEGAIDEVRIWNVARTQTEIQANMDAAFCGPQDNLQAYFQFNEGIAGADNTGVTTVYDSTDNEYEGTFNGLALTGTTSNFVAGDTELAMVVIDNTVTLESGVLTATEVSEGVTYQWIDCDNEDTPIEGATTQAFTPIVNGNYAVVITNGGCSVQSDCTEVTTGTEVCAAPSAIEISEITASAAMVSWTENGEATQWEVLYGPAGFNIETEGTSVTVNDVAEVTLEELDANTEYHVYVRAVCGEDFTSEWEGQQAFVTLEEAVCATPSAIEISEITASTAMVSWTENGEATQWEVLYGPAGFNIETEGTSVTVNDVAEVTLEELDANTEYHVYVRAVCGEDFSSEWEGQQAFVTLEEAVCAVPSAIEISEITASTAMVSWTENGEATQWEVLYGPAGFNIETEGTSVTV</sequence>
<keyword evidence="7" id="KW-1185">Reference proteome</keyword>
<evidence type="ECO:0000256" key="4">
    <source>
        <dbReference type="SAM" id="SignalP"/>
    </source>
</evidence>
<reference evidence="6 7" key="1">
    <citation type="submission" date="2024-06" db="EMBL/GenBank/DDBJ databases">
        <authorList>
            <person name="Kaempfer P."/>
            <person name="Viver T."/>
        </authorList>
    </citation>
    <scope>NUCLEOTIDE SEQUENCE [LARGE SCALE GENOMIC DNA]</scope>
    <source>
        <strain evidence="6 7">ST-75</strain>
    </source>
</reference>
<dbReference type="EMBL" id="JBELQB010000019">
    <property type="protein sequence ID" value="MFL9839275.1"/>
    <property type="molecule type" value="Genomic_DNA"/>
</dbReference>
<dbReference type="Gene3D" id="2.60.40.10">
    <property type="entry name" value="Immunoglobulins"/>
    <property type="match status" value="2"/>
</dbReference>
<dbReference type="SMART" id="SM00560">
    <property type="entry name" value="LamGL"/>
    <property type="match status" value="1"/>
</dbReference>
<dbReference type="Pfam" id="PF00041">
    <property type="entry name" value="fn3"/>
    <property type="match status" value="2"/>
</dbReference>
<dbReference type="InterPro" id="IPR050991">
    <property type="entry name" value="ECM_Regulatory_Proteins"/>
</dbReference>
<dbReference type="InterPro" id="IPR036116">
    <property type="entry name" value="FN3_sf"/>
</dbReference>
<dbReference type="PROSITE" id="PS50853">
    <property type="entry name" value="FN3"/>
    <property type="match status" value="2"/>
</dbReference>